<dbReference type="Proteomes" id="UP000673552">
    <property type="component" value="Unassembled WGS sequence"/>
</dbReference>
<dbReference type="GeneID" id="92514499"/>
<keyword evidence="3" id="KW-1185">Reference proteome</keyword>
<sequence>MRGIAVAKTSPVIQPVRISFQDVHVGEMKTPHHFPITLEATRTWCYEEASVSLTHSVILHGPEEHAKQQRTPLGAHKAGVVHIMAGRRPLSPAVYDTSATSSSGIDPGSGAPIFSVPLYAARASYQRPNLYKEHCSLCIVEGPPHISARFQTPHDGGARRQSHKEALECTPEKPTDVLFIDVAALTPDPHASLRCTDTGEISTPTTLYFRCATAPSSSPTSASTKDQRRPQGRHIPWYGARDRSQQRRRRVVLLPPTAAGRVFELVSISMKRGREK</sequence>
<dbReference type="KEGG" id="lmat:92514499"/>
<evidence type="ECO:0000256" key="1">
    <source>
        <dbReference type="SAM" id="MobiDB-lite"/>
    </source>
</evidence>
<dbReference type="EMBL" id="JAFEUZ010000029">
    <property type="protein sequence ID" value="KAG5473848.1"/>
    <property type="molecule type" value="Genomic_DNA"/>
</dbReference>
<evidence type="ECO:0000313" key="2">
    <source>
        <dbReference type="EMBL" id="KAG5473848.1"/>
    </source>
</evidence>
<name>A0A836HBU9_9TRYP</name>
<accession>A0A836HBU9</accession>
<dbReference type="OrthoDB" id="262706at2759"/>
<reference evidence="3" key="1">
    <citation type="journal article" date="2021" name="Microbiol. Resour. Announc.">
        <title>LGAAP: Leishmaniinae Genome Assembly and Annotation Pipeline.</title>
        <authorList>
            <person name="Almutairi H."/>
            <person name="Urbaniak M.D."/>
            <person name="Bates M.D."/>
            <person name="Jariyapan N."/>
            <person name="Kwakye-Nuako G."/>
            <person name="Thomaz-Soccol V."/>
            <person name="Al-Salem W.S."/>
            <person name="Dillon R.J."/>
            <person name="Bates P.A."/>
            <person name="Gatherer D."/>
        </authorList>
    </citation>
    <scope>NUCLEOTIDE SEQUENCE [LARGE SCALE GENOMIC DNA]</scope>
</reference>
<proteinExistence type="predicted"/>
<reference evidence="3" key="2">
    <citation type="journal article" date="2021" name="Sci. Data">
        <title>Chromosome-scale genome sequencing, assembly and annotation of six genomes from subfamily Leishmaniinae.</title>
        <authorList>
            <person name="Almutairi H."/>
            <person name="Urbaniak M.D."/>
            <person name="Bates M.D."/>
            <person name="Jariyapan N."/>
            <person name="Kwakye-Nuako G."/>
            <person name="Thomaz Soccol V."/>
            <person name="Al-Salem W.S."/>
            <person name="Dillon R.J."/>
            <person name="Bates P.A."/>
            <person name="Gatherer D."/>
        </authorList>
    </citation>
    <scope>NUCLEOTIDE SEQUENCE [LARGE SCALE GENOMIC DNA]</scope>
</reference>
<organism evidence="2 3">
    <name type="scientific">Leishmania martiniquensis</name>
    <dbReference type="NCBI Taxonomy" id="1580590"/>
    <lineage>
        <taxon>Eukaryota</taxon>
        <taxon>Discoba</taxon>
        <taxon>Euglenozoa</taxon>
        <taxon>Kinetoplastea</taxon>
        <taxon>Metakinetoplastina</taxon>
        <taxon>Trypanosomatida</taxon>
        <taxon>Trypanosomatidae</taxon>
        <taxon>Leishmaniinae</taxon>
        <taxon>Leishmania</taxon>
    </lineage>
</organism>
<dbReference type="RefSeq" id="XP_067177082.1">
    <property type="nucleotide sequence ID" value="XM_067321987.1"/>
</dbReference>
<gene>
    <name evidence="2" type="ORF">LSCM1_04480</name>
</gene>
<feature type="region of interest" description="Disordered" evidence="1">
    <location>
        <begin position="213"/>
        <end position="248"/>
    </location>
</feature>
<dbReference type="AlphaFoldDB" id="A0A836HBU9"/>
<comment type="caution">
    <text evidence="2">The sequence shown here is derived from an EMBL/GenBank/DDBJ whole genome shotgun (WGS) entry which is preliminary data.</text>
</comment>
<protein>
    <submittedName>
        <fullName evidence="2">Uncharacterized protein</fullName>
    </submittedName>
</protein>
<evidence type="ECO:0000313" key="3">
    <source>
        <dbReference type="Proteomes" id="UP000673552"/>
    </source>
</evidence>
<feature type="compositionally biased region" description="Low complexity" evidence="1">
    <location>
        <begin position="213"/>
        <end position="224"/>
    </location>
</feature>